<organism evidence="2 3">
    <name type="scientific">Idiomarina seosinensis</name>
    <dbReference type="NCBI Taxonomy" id="281739"/>
    <lineage>
        <taxon>Bacteria</taxon>
        <taxon>Pseudomonadati</taxon>
        <taxon>Pseudomonadota</taxon>
        <taxon>Gammaproteobacteria</taxon>
        <taxon>Alteromonadales</taxon>
        <taxon>Idiomarinaceae</taxon>
        <taxon>Idiomarina</taxon>
    </lineage>
</organism>
<reference evidence="2 3" key="1">
    <citation type="journal article" date="2011" name="Front. Microbiol.">
        <title>Genomic signatures of strain selection and enhancement in Bacillus atrophaeus var. globigii, a historical biowarfare simulant.</title>
        <authorList>
            <person name="Gibbons H.S."/>
            <person name="Broomall S.M."/>
            <person name="McNew L.A."/>
            <person name="Daligault H."/>
            <person name="Chapman C."/>
            <person name="Bruce D."/>
            <person name="Karavis M."/>
            <person name="Krepps M."/>
            <person name="McGregor P.A."/>
            <person name="Hong C."/>
            <person name="Park K.H."/>
            <person name="Akmal A."/>
            <person name="Feldman A."/>
            <person name="Lin J.S."/>
            <person name="Chang W.E."/>
            <person name="Higgs B.W."/>
            <person name="Demirev P."/>
            <person name="Lindquist J."/>
            <person name="Liem A."/>
            <person name="Fochler E."/>
            <person name="Read T.D."/>
            <person name="Tapia R."/>
            <person name="Johnson S."/>
            <person name="Bishop-Lilly K.A."/>
            <person name="Detter C."/>
            <person name="Han C."/>
            <person name="Sozhamannan S."/>
            <person name="Rosenzweig C.N."/>
            <person name="Skowronski E.W."/>
        </authorList>
    </citation>
    <scope>NUCLEOTIDE SEQUENCE [LARGE SCALE GENOMIC DNA]</scope>
    <source>
        <strain evidence="2 3">CL-SP19</strain>
    </source>
</reference>
<dbReference type="OrthoDB" id="5857647at2"/>
<feature type="chain" id="PRO_5019396561" description="Flagellar assembly protein T N-terminal domain-containing protein" evidence="1">
    <location>
        <begin position="20"/>
        <end position="458"/>
    </location>
</feature>
<evidence type="ECO:0008006" key="4">
    <source>
        <dbReference type="Google" id="ProtNLM"/>
    </source>
</evidence>
<evidence type="ECO:0000313" key="2">
    <source>
        <dbReference type="EMBL" id="RUO75764.1"/>
    </source>
</evidence>
<sequence>MIKASAVGLALLLPTWATVAQDFSLSGNGDISVNRCAYGRGAPAIEQAKASALAEISRVVSSSKVLSVATTREELSSATMEWLQQLTTLQQEGIDLRGLRTQVSTPELMGSDTCVTVTLVKQPVSKNSSATAWDNAETTVSVTVVGEGWRDNKQGISARENAELDALRRAISQVVGVWLTEQRTQYSNSAAYTSETQNSMAMSDFVAQQLQTKSSGMVKQWRLVDSKALPNNGVEVTIRADVEKQKIALATANIMQQIGSPRVSVTAPSPLDNELKQWLSKQGVELSDKANLLLVAEPRMIERNGTSRLDLRVTVNDRAGNQYGSWRNDSSLIALPSSDTVLYDLIDVHLSLEEQSKGLRKQLGDAFVRVVQEGGLLHDIWINSDYLAQPDRLSSVLSTLGGAKDVSVAHDGQFYKAQLRFSGKTGDLVAALRQSLKPIIAVDLPKATVANEFSIRFN</sequence>
<comment type="caution">
    <text evidence="2">The sequence shown here is derived from an EMBL/GenBank/DDBJ whole genome shotgun (WGS) entry which is preliminary data.</text>
</comment>
<feature type="signal peptide" evidence="1">
    <location>
        <begin position="1"/>
        <end position="19"/>
    </location>
</feature>
<gene>
    <name evidence="2" type="ORF">CWI81_06435</name>
</gene>
<dbReference type="AlphaFoldDB" id="A0A432ZCX0"/>
<proteinExistence type="predicted"/>
<evidence type="ECO:0000313" key="3">
    <source>
        <dbReference type="Proteomes" id="UP000287908"/>
    </source>
</evidence>
<keyword evidence="1" id="KW-0732">Signal</keyword>
<dbReference type="RefSeq" id="WP_126784494.1">
    <property type="nucleotide sequence ID" value="NZ_PIQF01000002.1"/>
</dbReference>
<protein>
    <recommendedName>
        <fullName evidence="4">Flagellar assembly protein T N-terminal domain-containing protein</fullName>
    </recommendedName>
</protein>
<accession>A0A432ZCX0</accession>
<keyword evidence="3" id="KW-1185">Reference proteome</keyword>
<dbReference type="EMBL" id="PIQF01000002">
    <property type="protein sequence ID" value="RUO75764.1"/>
    <property type="molecule type" value="Genomic_DNA"/>
</dbReference>
<name>A0A432ZCX0_9GAMM</name>
<dbReference type="Proteomes" id="UP000287908">
    <property type="component" value="Unassembled WGS sequence"/>
</dbReference>
<evidence type="ECO:0000256" key="1">
    <source>
        <dbReference type="SAM" id="SignalP"/>
    </source>
</evidence>